<dbReference type="EMBL" id="JBIMZQ010000026">
    <property type="protein sequence ID" value="KAL3663734.1"/>
    <property type="molecule type" value="Genomic_DNA"/>
</dbReference>
<keyword evidence="1" id="KW-0472">Membrane</keyword>
<organism evidence="2 3">
    <name type="scientific">Phytophthora oleae</name>
    <dbReference type="NCBI Taxonomy" id="2107226"/>
    <lineage>
        <taxon>Eukaryota</taxon>
        <taxon>Sar</taxon>
        <taxon>Stramenopiles</taxon>
        <taxon>Oomycota</taxon>
        <taxon>Peronosporomycetes</taxon>
        <taxon>Peronosporales</taxon>
        <taxon>Peronosporaceae</taxon>
        <taxon>Phytophthora</taxon>
    </lineage>
</organism>
<gene>
    <name evidence="2" type="ORF">V7S43_011149</name>
</gene>
<accession>A0ABD3FBQ7</accession>
<keyword evidence="1" id="KW-1133">Transmembrane helix</keyword>
<evidence type="ECO:0000313" key="2">
    <source>
        <dbReference type="EMBL" id="KAL3663734.1"/>
    </source>
</evidence>
<feature type="transmembrane region" description="Helical" evidence="1">
    <location>
        <begin position="85"/>
        <end position="108"/>
    </location>
</feature>
<comment type="caution">
    <text evidence="2">The sequence shown here is derived from an EMBL/GenBank/DDBJ whole genome shotgun (WGS) entry which is preliminary data.</text>
</comment>
<keyword evidence="1" id="KW-0812">Transmembrane</keyword>
<dbReference type="AlphaFoldDB" id="A0ABD3FBQ7"/>
<sequence length="121" mass="13069">MLVRHGVISAPTGGQKLLPRKAPGVMYSFVFFLFMEKAAVTELSSSSSSGSSAKTLSTSSDLLANVQLKGDKQLRRIAMSIPSNSFWISFVGCIVLVVLMLIILIFHIRQAGYFQPGTTTA</sequence>
<dbReference type="Proteomes" id="UP001632037">
    <property type="component" value="Unassembled WGS sequence"/>
</dbReference>
<evidence type="ECO:0000256" key="1">
    <source>
        <dbReference type="SAM" id="Phobius"/>
    </source>
</evidence>
<keyword evidence="3" id="KW-1185">Reference proteome</keyword>
<evidence type="ECO:0000313" key="3">
    <source>
        <dbReference type="Proteomes" id="UP001632037"/>
    </source>
</evidence>
<name>A0ABD3FBQ7_9STRA</name>
<reference evidence="2 3" key="1">
    <citation type="submission" date="2024-09" db="EMBL/GenBank/DDBJ databases">
        <title>Genome sequencing and assembly of Phytophthora oleae, isolate VK10A, causative agent of rot of olive drupes.</title>
        <authorList>
            <person name="Conti Taguali S."/>
            <person name="Riolo M."/>
            <person name="La Spada F."/>
            <person name="Cacciola S.O."/>
            <person name="Dionisio G."/>
        </authorList>
    </citation>
    <scope>NUCLEOTIDE SEQUENCE [LARGE SCALE GENOMIC DNA]</scope>
    <source>
        <strain evidence="2 3">VK10A</strain>
    </source>
</reference>
<protein>
    <submittedName>
        <fullName evidence="2">Uncharacterized protein</fullName>
    </submittedName>
</protein>
<proteinExistence type="predicted"/>